<keyword evidence="2" id="KW-0472">Membrane</keyword>
<feature type="region of interest" description="Disordered" evidence="1">
    <location>
        <begin position="436"/>
        <end position="462"/>
    </location>
</feature>
<evidence type="ECO:0000313" key="4">
    <source>
        <dbReference type="Proteomes" id="UP000306635"/>
    </source>
</evidence>
<proteinExistence type="predicted"/>
<gene>
    <name evidence="3" type="ORF">FAS41_30130</name>
</gene>
<feature type="compositionally biased region" description="Basic and acidic residues" evidence="1">
    <location>
        <begin position="179"/>
        <end position="193"/>
    </location>
</feature>
<organism evidence="3 4">
    <name type="scientific">Pseudomonas nicosulfuronedens</name>
    <dbReference type="NCBI Taxonomy" id="2571105"/>
    <lineage>
        <taxon>Bacteria</taxon>
        <taxon>Pseudomonadati</taxon>
        <taxon>Pseudomonadota</taxon>
        <taxon>Gammaproteobacteria</taxon>
        <taxon>Pseudomonadales</taxon>
        <taxon>Pseudomonadaceae</taxon>
        <taxon>Pseudomonas</taxon>
    </lineage>
</organism>
<sequence length="462" mass="49684">MSGIQGVLDRLNPNAKRLLVIGGTVIAVGALVGIVLQWAGPKHKDRLPKKPQVEAVLTDNDPRQLGIASLATQVRNLQGDQARILRLLEQQQSSGRDEKGSKEMDELKAQLQTLQGELGRVEKEATQRQGRKGGADGGSDEEFTADEDAMPSAPARFVPKATSSSAALGDVYSNLPAAPKEDPKARSSVKKEPVKIRTIRNQNEEKKEKAEDISVSLPAGSMLSGVLVTGMDAPTGQQAKRDPFPTLVRIKSEAILPNRFRADFRECFLIAGGWGDMSSERAYLRAERLSCVRQDGKTLEAPLEAFASGEDGKNGLRGRLVSKQGQLLARSLMAGLMQGASSVFNVRQVPSINITRSGSNGSSDQQSAVYEQVFDSNALQAAAATGMGTALDRIANYYLEMAQNLFPVIEIDAMREVDFIVNKGMTVKFNSDTLKSNESVGLNSDKKTKDNSAAGAAKGRSN</sequence>
<keyword evidence="4" id="KW-1185">Reference proteome</keyword>
<keyword evidence="2" id="KW-1133">Transmembrane helix</keyword>
<dbReference type="EMBL" id="SWDV01000079">
    <property type="protein sequence ID" value="TLX69765.1"/>
    <property type="molecule type" value="Genomic_DNA"/>
</dbReference>
<comment type="caution">
    <text evidence="3">The sequence shown here is derived from an EMBL/GenBank/DDBJ whole genome shotgun (WGS) entry which is preliminary data.</text>
</comment>
<feature type="transmembrane region" description="Helical" evidence="2">
    <location>
        <begin position="18"/>
        <end position="40"/>
    </location>
</feature>
<accession>A0A5R9QKI0</accession>
<reference evidence="3 4" key="1">
    <citation type="submission" date="2019-04" db="EMBL/GenBank/DDBJ databases">
        <authorList>
            <person name="Li M."/>
        </authorList>
    </citation>
    <scope>NUCLEOTIDE SEQUENCE [LARGE SCALE GENOMIC DNA]</scope>
    <source>
        <strain evidence="3 4">LAM1902</strain>
    </source>
</reference>
<protein>
    <submittedName>
        <fullName evidence="3">Pilus assembly protein</fullName>
    </submittedName>
</protein>
<dbReference type="OrthoDB" id="15544at2"/>
<dbReference type="CDD" id="cd16430">
    <property type="entry name" value="TraB"/>
    <property type="match status" value="1"/>
</dbReference>
<feature type="region of interest" description="Disordered" evidence="1">
    <location>
        <begin position="174"/>
        <end position="193"/>
    </location>
</feature>
<dbReference type="GeneID" id="300409061"/>
<dbReference type="RefSeq" id="WP_138526926.1">
    <property type="nucleotide sequence ID" value="NZ_SWDV01000079.1"/>
</dbReference>
<name>A0A5R9QKI0_9PSED</name>
<keyword evidence="2" id="KW-0812">Transmembrane</keyword>
<dbReference type="InterPro" id="IPR005498">
    <property type="entry name" value="T4SS_VirB10/TraB/TrbI"/>
</dbReference>
<dbReference type="AlphaFoldDB" id="A0A5R9QKI0"/>
<dbReference type="Pfam" id="PF03743">
    <property type="entry name" value="TrbI"/>
    <property type="match status" value="1"/>
</dbReference>
<evidence type="ECO:0000313" key="3">
    <source>
        <dbReference type="EMBL" id="TLX69765.1"/>
    </source>
</evidence>
<evidence type="ECO:0000256" key="1">
    <source>
        <dbReference type="SAM" id="MobiDB-lite"/>
    </source>
</evidence>
<dbReference type="Proteomes" id="UP000306635">
    <property type="component" value="Unassembled WGS sequence"/>
</dbReference>
<feature type="compositionally biased region" description="Acidic residues" evidence="1">
    <location>
        <begin position="138"/>
        <end position="149"/>
    </location>
</feature>
<feature type="region of interest" description="Disordered" evidence="1">
    <location>
        <begin position="118"/>
        <end position="151"/>
    </location>
</feature>
<evidence type="ECO:0000256" key="2">
    <source>
        <dbReference type="SAM" id="Phobius"/>
    </source>
</evidence>